<dbReference type="Gene3D" id="2.60.40.4270">
    <property type="entry name" value="Listeria-Bacteroides repeat domain"/>
    <property type="match status" value="1"/>
</dbReference>
<evidence type="ECO:0000259" key="12">
    <source>
        <dbReference type="Pfam" id="PF18075"/>
    </source>
</evidence>
<dbReference type="Pfam" id="PF02687">
    <property type="entry name" value="FtsX"/>
    <property type="match status" value="1"/>
</dbReference>
<dbReference type="EMBL" id="JALEMU010000122">
    <property type="protein sequence ID" value="MCI5756120.1"/>
    <property type="molecule type" value="Genomic_DNA"/>
</dbReference>
<comment type="subcellular location">
    <subcellularLocation>
        <location evidence="1">Cell membrane</location>
        <topology evidence="1">Multi-pass membrane protein</topology>
    </subcellularLocation>
</comment>
<protein>
    <recommendedName>
        <fullName evidence="3">Cell division protein FtsX</fullName>
    </recommendedName>
</protein>
<dbReference type="GO" id="GO:0051301">
    <property type="term" value="P:cell division"/>
    <property type="evidence" value="ECO:0007669"/>
    <property type="project" value="UniProtKB-KW"/>
</dbReference>
<name>A0AAE3K0M8_9BACT</name>
<dbReference type="Gene3D" id="3.30.70.3040">
    <property type="match status" value="1"/>
</dbReference>
<feature type="domain" description="ABC3 transporter permease C-terminal" evidence="11">
    <location>
        <begin position="354"/>
        <end position="469"/>
    </location>
</feature>
<dbReference type="InterPro" id="IPR003838">
    <property type="entry name" value="ABC3_permease_C"/>
</dbReference>
<gene>
    <name evidence="13" type="ORF">MR241_07495</name>
</gene>
<evidence type="ECO:0000256" key="7">
    <source>
        <dbReference type="ARBA" id="ARBA00022989"/>
    </source>
</evidence>
<evidence type="ECO:0000256" key="1">
    <source>
        <dbReference type="ARBA" id="ARBA00004651"/>
    </source>
</evidence>
<keyword evidence="4" id="KW-1003">Cell membrane</keyword>
<evidence type="ECO:0000256" key="2">
    <source>
        <dbReference type="ARBA" id="ARBA00007379"/>
    </source>
</evidence>
<keyword evidence="8 10" id="KW-0472">Membrane</keyword>
<evidence type="ECO:0000256" key="5">
    <source>
        <dbReference type="ARBA" id="ARBA00022618"/>
    </source>
</evidence>
<dbReference type="PROSITE" id="PS51257">
    <property type="entry name" value="PROKAR_LIPOPROTEIN"/>
    <property type="match status" value="1"/>
</dbReference>
<evidence type="ECO:0000256" key="4">
    <source>
        <dbReference type="ARBA" id="ARBA00022475"/>
    </source>
</evidence>
<dbReference type="InterPro" id="IPR040690">
    <property type="entry name" value="FtsX_ECD"/>
</dbReference>
<dbReference type="InterPro" id="IPR004513">
    <property type="entry name" value="FtsX"/>
</dbReference>
<accession>A0AAE3K0M8</accession>
<reference evidence="13 14" key="1">
    <citation type="submission" date="2022-03" db="EMBL/GenBank/DDBJ databases">
        <title>Metagenome-assembled genomes from swine fecal metagenomes.</title>
        <authorList>
            <person name="Holman D.B."/>
            <person name="Kommadath A."/>
        </authorList>
    </citation>
    <scope>NUCLEOTIDE SEQUENCE [LARGE SCALE GENOMIC DNA]</scope>
    <source>
        <strain evidence="13">SUG147</strain>
    </source>
</reference>
<evidence type="ECO:0000256" key="10">
    <source>
        <dbReference type="SAM" id="Phobius"/>
    </source>
</evidence>
<evidence type="ECO:0000256" key="6">
    <source>
        <dbReference type="ARBA" id="ARBA00022692"/>
    </source>
</evidence>
<keyword evidence="5 13" id="KW-0132">Cell division</keyword>
<feature type="transmembrane region" description="Helical" evidence="10">
    <location>
        <begin position="404"/>
        <end position="424"/>
    </location>
</feature>
<sequence length="473" mass="51901">MRRYKVSYFFGQAFRGMWRNGMMTLASVTVLLSCLIVMGCFSMLVVNIDFNLGQLKNLNEIVAFADTDKPYAADSAAPLAPAVRADGKTFLGWSTDPDATAAEYQPGSSFRVTGDKAVCGVITVYAVWEGGVTRDGLKIRYSAAGIAVDGKLPDDADAAADESYALTEAPEARSSAIEFVGWALVPDADENTKLYAPGDEYKVSAADAKGGVITFYAIWSTPASFSEYALVYDSNGVDCEMPTDSAVRLDNIKKKLDGLENIAENGIKFVSKEETLESEKEKLKDYPSLLATLEEGDNPYPDSFVITYKDNASVSALNLQLKNIDGIYKTRCRADIAENIQNLKNGIILIFTWFMAILFIVSIFVIINTVKLAVVGRSKEITIMRYVGATKWFIALPFELEGIIIGLFSGLAAFFLQWYMYGYVQKMVMTDIQMIKVMPFGDIRIILLAGCVVIGALTGFIGSRIAIRKYLKA</sequence>
<proteinExistence type="inferred from homology"/>
<evidence type="ECO:0000256" key="3">
    <source>
        <dbReference type="ARBA" id="ARBA00021907"/>
    </source>
</evidence>
<dbReference type="AlphaFoldDB" id="A0AAE3K0M8"/>
<evidence type="ECO:0000259" key="11">
    <source>
        <dbReference type="Pfam" id="PF02687"/>
    </source>
</evidence>
<dbReference type="Proteomes" id="UP001139365">
    <property type="component" value="Unassembled WGS sequence"/>
</dbReference>
<keyword evidence="9" id="KW-0131">Cell cycle</keyword>
<evidence type="ECO:0000313" key="14">
    <source>
        <dbReference type="Proteomes" id="UP001139365"/>
    </source>
</evidence>
<feature type="transmembrane region" description="Helical" evidence="10">
    <location>
        <begin position="382"/>
        <end position="398"/>
    </location>
</feature>
<comment type="similarity">
    <text evidence="2">Belongs to the ABC-4 integral membrane protein family. FtsX subfamily.</text>
</comment>
<dbReference type="GO" id="GO:0005886">
    <property type="term" value="C:plasma membrane"/>
    <property type="evidence" value="ECO:0007669"/>
    <property type="project" value="UniProtKB-SubCell"/>
</dbReference>
<evidence type="ECO:0000256" key="8">
    <source>
        <dbReference type="ARBA" id="ARBA00023136"/>
    </source>
</evidence>
<organism evidence="13 14">
    <name type="scientific">Candidatus Colimorpha enterica</name>
    <dbReference type="NCBI Taxonomy" id="3083063"/>
    <lineage>
        <taxon>Bacteria</taxon>
        <taxon>Pseudomonadati</taxon>
        <taxon>Bacteroidota</taxon>
        <taxon>Bacteroidia</taxon>
        <taxon>Bacteroidales</taxon>
        <taxon>Candidatus Colimorpha</taxon>
    </lineage>
</organism>
<comment type="caution">
    <text evidence="13">The sequence shown here is derived from an EMBL/GenBank/DDBJ whole genome shotgun (WGS) entry which is preliminary data.</text>
</comment>
<keyword evidence="7 10" id="KW-1133">Transmembrane helix</keyword>
<keyword evidence="6 10" id="KW-0812">Transmembrane</keyword>
<dbReference type="InterPro" id="IPR042229">
    <property type="entry name" value="Listeria/Bacterioides_rpt_sf"/>
</dbReference>
<feature type="transmembrane region" description="Helical" evidence="10">
    <location>
        <begin position="347"/>
        <end position="370"/>
    </location>
</feature>
<dbReference type="Pfam" id="PF18075">
    <property type="entry name" value="FtsX_ECD"/>
    <property type="match status" value="1"/>
</dbReference>
<feature type="transmembrane region" description="Helical" evidence="10">
    <location>
        <begin position="445"/>
        <end position="467"/>
    </location>
</feature>
<evidence type="ECO:0000313" key="13">
    <source>
        <dbReference type="EMBL" id="MCI5756120.1"/>
    </source>
</evidence>
<dbReference type="PANTHER" id="PTHR47755:SF1">
    <property type="entry name" value="CELL DIVISION PROTEIN FTSX"/>
    <property type="match status" value="1"/>
</dbReference>
<dbReference type="PANTHER" id="PTHR47755">
    <property type="entry name" value="CELL DIVISION PROTEIN FTSX"/>
    <property type="match status" value="1"/>
</dbReference>
<feature type="domain" description="FtsX extracellular" evidence="12">
    <location>
        <begin position="249"/>
        <end position="328"/>
    </location>
</feature>
<evidence type="ECO:0000256" key="9">
    <source>
        <dbReference type="ARBA" id="ARBA00023306"/>
    </source>
</evidence>